<name>A0A9P0F357_BEMTA</name>
<feature type="compositionally biased region" description="Polar residues" evidence="1">
    <location>
        <begin position="51"/>
        <end position="68"/>
    </location>
</feature>
<dbReference type="Proteomes" id="UP001152759">
    <property type="component" value="Chromosome 3"/>
</dbReference>
<organism evidence="2 3">
    <name type="scientific">Bemisia tabaci</name>
    <name type="common">Sweetpotato whitefly</name>
    <name type="synonym">Aleurodes tabaci</name>
    <dbReference type="NCBI Taxonomy" id="7038"/>
    <lineage>
        <taxon>Eukaryota</taxon>
        <taxon>Metazoa</taxon>
        <taxon>Ecdysozoa</taxon>
        <taxon>Arthropoda</taxon>
        <taxon>Hexapoda</taxon>
        <taxon>Insecta</taxon>
        <taxon>Pterygota</taxon>
        <taxon>Neoptera</taxon>
        <taxon>Paraneoptera</taxon>
        <taxon>Hemiptera</taxon>
        <taxon>Sternorrhyncha</taxon>
        <taxon>Aleyrodoidea</taxon>
        <taxon>Aleyrodidae</taxon>
        <taxon>Aleyrodinae</taxon>
        <taxon>Bemisia</taxon>
    </lineage>
</organism>
<feature type="region of interest" description="Disordered" evidence="1">
    <location>
        <begin position="189"/>
        <end position="233"/>
    </location>
</feature>
<reference evidence="2" key="1">
    <citation type="submission" date="2021-12" db="EMBL/GenBank/DDBJ databases">
        <authorList>
            <person name="King R."/>
        </authorList>
    </citation>
    <scope>NUCLEOTIDE SEQUENCE</scope>
</reference>
<evidence type="ECO:0000313" key="3">
    <source>
        <dbReference type="Proteomes" id="UP001152759"/>
    </source>
</evidence>
<feature type="region of interest" description="Disordered" evidence="1">
    <location>
        <begin position="1"/>
        <end position="84"/>
    </location>
</feature>
<feature type="region of interest" description="Disordered" evidence="1">
    <location>
        <begin position="131"/>
        <end position="150"/>
    </location>
</feature>
<gene>
    <name evidence="2" type="ORF">BEMITA_LOCUS6690</name>
</gene>
<sequence>MESLKDARTTNDPTVRGRHRTRVAANPSGNPLPAAPDHPTAAIRPVLRSQPVASTSPEEPQQQTSILSPVTAEELAEPPPTSTPEFTLEEEYLLLGFNLFQSPRAPTPPRPNRQPLLAHPEEETDLEMVDLTTPHPAPYPSSDALPTAPLPPGGPRTLMVRHAATQTGRDLVLSLLPTWLQTTIIRRREEHSSSRALRHSAPIASGRTDRQPAQPAPRRAAANPPRKRQVSPA</sequence>
<proteinExistence type="predicted"/>
<feature type="compositionally biased region" description="Low complexity" evidence="1">
    <location>
        <begin position="211"/>
        <end position="224"/>
    </location>
</feature>
<keyword evidence="3" id="KW-1185">Reference proteome</keyword>
<evidence type="ECO:0000313" key="2">
    <source>
        <dbReference type="EMBL" id="CAH0387714.1"/>
    </source>
</evidence>
<evidence type="ECO:0000256" key="1">
    <source>
        <dbReference type="SAM" id="MobiDB-lite"/>
    </source>
</evidence>
<protein>
    <submittedName>
        <fullName evidence="2">Uncharacterized protein</fullName>
    </submittedName>
</protein>
<accession>A0A9P0F357</accession>
<dbReference type="EMBL" id="OU963864">
    <property type="protein sequence ID" value="CAH0387714.1"/>
    <property type="molecule type" value="Genomic_DNA"/>
</dbReference>
<dbReference type="AlphaFoldDB" id="A0A9P0F357"/>